<feature type="compositionally biased region" description="Polar residues" evidence="1">
    <location>
        <begin position="34"/>
        <end position="45"/>
    </location>
</feature>
<comment type="caution">
    <text evidence="3">The sequence shown here is derived from an EMBL/GenBank/DDBJ whole genome shotgun (WGS) entry which is preliminary data.</text>
</comment>
<feature type="region of interest" description="Disordered" evidence="1">
    <location>
        <begin position="20"/>
        <end position="63"/>
    </location>
</feature>
<sequence>MEEYRKNGCQLGWLLDPKNKRAGVYRPGQRSLENKTTVKCRSGVQSKLDKSDSVNDSQPNSKP</sequence>
<feature type="compositionally biased region" description="Polar residues" evidence="1">
    <location>
        <begin position="54"/>
        <end position="63"/>
    </location>
</feature>
<dbReference type="Pfam" id="PF05685">
    <property type="entry name" value="Uma2"/>
    <property type="match status" value="1"/>
</dbReference>
<proteinExistence type="predicted"/>
<dbReference type="EMBL" id="WVIC01000019">
    <property type="protein sequence ID" value="NCJ06958.1"/>
    <property type="molecule type" value="Genomic_DNA"/>
</dbReference>
<accession>A0A8K1ZZH9</accession>
<dbReference type="Proteomes" id="UP000607397">
    <property type="component" value="Unassembled WGS sequence"/>
</dbReference>
<feature type="domain" description="Putative restriction endonuclease" evidence="2">
    <location>
        <begin position="1"/>
        <end position="36"/>
    </location>
</feature>
<name>A0A8K1ZZH9_9CYAN</name>
<dbReference type="AlphaFoldDB" id="A0A8K1ZZH9"/>
<gene>
    <name evidence="3" type="ORF">GS597_10645</name>
</gene>
<protein>
    <recommendedName>
        <fullName evidence="2">Putative restriction endonuclease domain-containing protein</fullName>
    </recommendedName>
</protein>
<dbReference type="InterPro" id="IPR011335">
    <property type="entry name" value="Restrct_endonuc-II-like"/>
</dbReference>
<dbReference type="Gene3D" id="3.90.1570.10">
    <property type="entry name" value="tt1808, chain A"/>
    <property type="match status" value="1"/>
</dbReference>
<evidence type="ECO:0000259" key="2">
    <source>
        <dbReference type="Pfam" id="PF05685"/>
    </source>
</evidence>
<evidence type="ECO:0000313" key="3">
    <source>
        <dbReference type="EMBL" id="NCJ06958.1"/>
    </source>
</evidence>
<dbReference type="InterPro" id="IPR012296">
    <property type="entry name" value="Nuclease_put_TT1808"/>
</dbReference>
<dbReference type="SUPFAM" id="SSF52980">
    <property type="entry name" value="Restriction endonuclease-like"/>
    <property type="match status" value="1"/>
</dbReference>
<organism evidence="3 4">
    <name type="scientific">Petrachloros mirabilis ULC683</name>
    <dbReference type="NCBI Taxonomy" id="2781853"/>
    <lineage>
        <taxon>Bacteria</taxon>
        <taxon>Bacillati</taxon>
        <taxon>Cyanobacteriota</taxon>
        <taxon>Cyanophyceae</taxon>
        <taxon>Synechococcales</taxon>
        <taxon>Petrachlorosaceae</taxon>
        <taxon>Petrachloros</taxon>
        <taxon>Petrachloros mirabilis</taxon>
    </lineage>
</organism>
<keyword evidence="4" id="KW-1185">Reference proteome</keyword>
<reference evidence="3" key="1">
    <citation type="submission" date="2019-12" db="EMBL/GenBank/DDBJ databases">
        <title>High-Quality draft genome sequences of three cyanobacteria isolated from the limestone walls of the Old Cathedral of Coimbra.</title>
        <authorList>
            <person name="Tiago I."/>
            <person name="Soares F."/>
            <person name="Portugal A."/>
        </authorList>
    </citation>
    <scope>NUCLEOTIDE SEQUENCE [LARGE SCALE GENOMIC DNA]</scope>
    <source>
        <strain evidence="3">C</strain>
    </source>
</reference>
<evidence type="ECO:0000256" key="1">
    <source>
        <dbReference type="SAM" id="MobiDB-lite"/>
    </source>
</evidence>
<evidence type="ECO:0000313" key="4">
    <source>
        <dbReference type="Proteomes" id="UP000607397"/>
    </source>
</evidence>
<dbReference type="InterPro" id="IPR008538">
    <property type="entry name" value="Uma2"/>
</dbReference>